<name>A0A3L9XXL6_9RHOB</name>
<keyword evidence="2" id="KW-1185">Reference proteome</keyword>
<sequence length="173" mass="19173">MAGFRAMLSRMRAIDPDLLGRWGLPGEPYIYEVLPDGSYHVADAAAPLSFSDDAAEMTWDDQVFDRQGAAGIGVEGAWRARDSAESWMFTADGSYQVGWGDARPPATGIWALHDHGRRLWTREKLAQLTTDGANVVFHLIDGGPQSYGYTVSDGIWTLLDPTSWKKRAAYHRL</sequence>
<reference evidence="1 2" key="1">
    <citation type="submission" date="2018-10" db="EMBL/GenBank/DDBJ databases">
        <authorList>
            <person name="Jung H.S."/>
            <person name="Jeon C.O."/>
        </authorList>
    </citation>
    <scope>NUCLEOTIDE SEQUENCE [LARGE SCALE GENOMIC DNA]</scope>
    <source>
        <strain evidence="1 2">MA-7-27</strain>
    </source>
</reference>
<accession>A0A3L9XXL6</accession>
<proteinExistence type="predicted"/>
<organism evidence="1 2">
    <name type="scientific">Rhodophyticola porphyridii</name>
    <dbReference type="NCBI Taxonomy" id="1852017"/>
    <lineage>
        <taxon>Bacteria</taxon>
        <taxon>Pseudomonadati</taxon>
        <taxon>Pseudomonadota</taxon>
        <taxon>Alphaproteobacteria</taxon>
        <taxon>Rhodobacterales</taxon>
        <taxon>Roseobacteraceae</taxon>
        <taxon>Rhodophyticola</taxon>
    </lineage>
</organism>
<comment type="caution">
    <text evidence="1">The sequence shown here is derived from an EMBL/GenBank/DDBJ whole genome shotgun (WGS) entry which is preliminary data.</text>
</comment>
<dbReference type="AlphaFoldDB" id="A0A3L9XXL6"/>
<dbReference type="Proteomes" id="UP000281343">
    <property type="component" value="Unassembled WGS sequence"/>
</dbReference>
<dbReference type="EMBL" id="RCNT01000008">
    <property type="protein sequence ID" value="RMA41269.1"/>
    <property type="molecule type" value="Genomic_DNA"/>
</dbReference>
<evidence type="ECO:0000313" key="1">
    <source>
        <dbReference type="EMBL" id="RMA41269.1"/>
    </source>
</evidence>
<protein>
    <submittedName>
        <fullName evidence="1">Uncharacterized protein</fullName>
    </submittedName>
</protein>
<evidence type="ECO:0000313" key="2">
    <source>
        <dbReference type="Proteomes" id="UP000281343"/>
    </source>
</evidence>
<gene>
    <name evidence="1" type="ORF">D9R08_15575</name>
</gene>